<dbReference type="InterPro" id="IPR003959">
    <property type="entry name" value="ATPase_AAA_core"/>
</dbReference>
<dbReference type="Pfam" id="PF13304">
    <property type="entry name" value="AAA_21"/>
    <property type="match status" value="1"/>
</dbReference>
<name>A0ABQ3B726_9GAMM</name>
<dbReference type="PANTHER" id="PTHR43581">
    <property type="entry name" value="ATP/GTP PHOSPHATASE"/>
    <property type="match status" value="1"/>
</dbReference>
<dbReference type="InterPro" id="IPR051396">
    <property type="entry name" value="Bact_Antivir_Def_Nuclease"/>
</dbReference>
<dbReference type="EMBL" id="BMXV01000008">
    <property type="protein sequence ID" value="GGY81653.1"/>
    <property type="molecule type" value="Genomic_DNA"/>
</dbReference>
<dbReference type="SUPFAM" id="SSF52540">
    <property type="entry name" value="P-loop containing nucleoside triphosphate hydrolases"/>
    <property type="match status" value="1"/>
</dbReference>
<dbReference type="RefSeq" id="WP_189577727.1">
    <property type="nucleotide sequence ID" value="NZ_BMXV01000008.1"/>
</dbReference>
<evidence type="ECO:0000313" key="3">
    <source>
        <dbReference type="EMBL" id="GGY81653.1"/>
    </source>
</evidence>
<gene>
    <name evidence="3" type="ORF">GCM10007071_31230</name>
</gene>
<dbReference type="InterPro" id="IPR003593">
    <property type="entry name" value="AAA+_ATPase"/>
</dbReference>
<dbReference type="InterPro" id="IPR027417">
    <property type="entry name" value="P-loop_NTPase"/>
</dbReference>
<feature type="compositionally biased region" description="Polar residues" evidence="1">
    <location>
        <begin position="438"/>
        <end position="449"/>
    </location>
</feature>
<feature type="domain" description="AAA+ ATPase" evidence="2">
    <location>
        <begin position="21"/>
        <end position="261"/>
    </location>
</feature>
<evidence type="ECO:0000313" key="4">
    <source>
        <dbReference type="Proteomes" id="UP000601597"/>
    </source>
</evidence>
<dbReference type="PANTHER" id="PTHR43581:SF2">
    <property type="entry name" value="EXCINUCLEASE ATPASE SUBUNIT"/>
    <property type="match status" value="1"/>
</dbReference>
<reference evidence="4" key="1">
    <citation type="journal article" date="2019" name="Int. J. Syst. Evol. Microbiol.">
        <title>The Global Catalogue of Microorganisms (GCM) 10K type strain sequencing project: providing services to taxonomists for standard genome sequencing and annotation.</title>
        <authorList>
            <consortium name="The Broad Institute Genomics Platform"/>
            <consortium name="The Broad Institute Genome Sequencing Center for Infectious Disease"/>
            <person name="Wu L."/>
            <person name="Ma J."/>
        </authorList>
    </citation>
    <scope>NUCLEOTIDE SEQUENCE [LARGE SCALE GENOMIC DNA]</scope>
    <source>
        <strain evidence="4">KCTC 22280</strain>
    </source>
</reference>
<dbReference type="Gene3D" id="3.40.50.300">
    <property type="entry name" value="P-loop containing nucleotide triphosphate hydrolases"/>
    <property type="match status" value="1"/>
</dbReference>
<accession>A0ABQ3B726</accession>
<dbReference type="Proteomes" id="UP000601597">
    <property type="component" value="Unassembled WGS sequence"/>
</dbReference>
<feature type="region of interest" description="Disordered" evidence="1">
    <location>
        <begin position="428"/>
        <end position="449"/>
    </location>
</feature>
<sequence>MAFNLNFPQFEGEGKQLNLEMGQMAFVVGPNGSGKSSLMQQFATQNRGRYRRISAHRQVWFNNNSLELTPATRDQNETNILNQDVQETARYVDHHAHARSQITIFDLIDSENTDARNIAAAIRSGNLTRAEELAAQSPPLEKLNRLLSIANLDIEISVDEASKLLAKKDGSDPYSIAALSDGERNAILICASVLTAKPGMLILLDEPERHLHRSIVSPLLTSLLAMRNDCAFIVSTHDISLPLDQQGSEVVVLREYVHNPRKWEVDIISDLNTLDESVARTILGSRKKVLFVEGASSSLDMQIYQLAFPDISVVPSNSCVDVEKIVRGLTASVDHHRTRAIGLVDRDFRPEDEVEALKSEGIIALEQYSVESIYYHPNVLKIVARSASSLFGYDPAEAVRYATTRAIRSLVPHQERLAYRLARISHRPPTSLADGSTYRHTGSGQGLTA</sequence>
<evidence type="ECO:0000259" key="2">
    <source>
        <dbReference type="SMART" id="SM00382"/>
    </source>
</evidence>
<dbReference type="SMART" id="SM00382">
    <property type="entry name" value="AAA"/>
    <property type="match status" value="1"/>
</dbReference>
<protein>
    <recommendedName>
        <fullName evidence="2">AAA+ ATPase domain-containing protein</fullName>
    </recommendedName>
</protein>
<evidence type="ECO:0000256" key="1">
    <source>
        <dbReference type="SAM" id="MobiDB-lite"/>
    </source>
</evidence>
<keyword evidence="4" id="KW-1185">Reference proteome</keyword>
<proteinExistence type="predicted"/>
<dbReference type="Pfam" id="PF14491">
    <property type="entry name" value="DUF4435"/>
    <property type="match status" value="1"/>
</dbReference>
<dbReference type="InterPro" id="IPR029492">
    <property type="entry name" value="DUF4435"/>
</dbReference>
<organism evidence="3 4">
    <name type="scientific">Marinobacter zhanjiangensis</name>
    <dbReference type="NCBI Taxonomy" id="578215"/>
    <lineage>
        <taxon>Bacteria</taxon>
        <taxon>Pseudomonadati</taxon>
        <taxon>Pseudomonadota</taxon>
        <taxon>Gammaproteobacteria</taxon>
        <taxon>Pseudomonadales</taxon>
        <taxon>Marinobacteraceae</taxon>
        <taxon>Marinobacter</taxon>
    </lineage>
</organism>
<comment type="caution">
    <text evidence="3">The sequence shown here is derived from an EMBL/GenBank/DDBJ whole genome shotgun (WGS) entry which is preliminary data.</text>
</comment>